<protein>
    <recommendedName>
        <fullName evidence="7">Glucose-6-phosphate 1-dehydrogenase</fullName>
        <shortName evidence="7">G6PD</shortName>
        <ecNumber evidence="7">1.1.1.49</ecNumber>
    </recommendedName>
</protein>
<dbReference type="PIRSF" id="PIRSF000110">
    <property type="entry name" value="G6PD"/>
    <property type="match status" value="1"/>
</dbReference>
<name>A0ABS1T8D0_9CLOT</name>
<dbReference type="PROSITE" id="PS00069">
    <property type="entry name" value="G6P_DEHYDROGENASE"/>
    <property type="match status" value="1"/>
</dbReference>
<keyword evidence="5 7" id="KW-0560">Oxidoreductase</keyword>
<dbReference type="EMBL" id="JAESWC010000002">
    <property type="protein sequence ID" value="MBL4935367.1"/>
    <property type="molecule type" value="Genomic_DNA"/>
</dbReference>
<dbReference type="Gene3D" id="3.30.360.10">
    <property type="entry name" value="Dihydrodipicolinate Reductase, domain 2"/>
    <property type="match status" value="1"/>
</dbReference>
<keyword evidence="11" id="KW-1185">Reference proteome</keyword>
<dbReference type="Pfam" id="PF00479">
    <property type="entry name" value="G6PD_N"/>
    <property type="match status" value="1"/>
</dbReference>
<feature type="active site" description="Proton acceptor" evidence="7">
    <location>
        <position position="248"/>
    </location>
</feature>
<evidence type="ECO:0000256" key="4">
    <source>
        <dbReference type="ARBA" id="ARBA00022857"/>
    </source>
</evidence>
<feature type="binding site" evidence="7">
    <location>
        <position position="156"/>
    </location>
    <ligand>
        <name>NADP(+)</name>
        <dbReference type="ChEBI" id="CHEBI:58349"/>
    </ligand>
</feature>
<dbReference type="InterPro" id="IPR001282">
    <property type="entry name" value="G6P_DH"/>
</dbReference>
<sequence length="496" mass="57724">MNFNTDLSCILVIFGGTGDLTHRKLLPAIYNLKHSGKLPDNFALVSIGRKDISNDEYREQAYKSIKNSSRFKIIDETLWEDIAKRIYYKKFEFHDSLGYKELNSFLDKLDNSYNTKGNRLFYLAVAPEYFSLINDELYKQGMVKNEASWQRLIIEKPFGRDLSSARKLNKKITEVFGEANTYRIDHYLGKEMIQSLMVLRFANSIFEPLWNSKYIDNIQISSSETVGVENRGGYYENSGALKDMVQNHMLQLLTLTAMEAPVDLSSSSIRDEKVKILRSLEDITPEKIKQDIIRGQYGESMIDNKRILGYRQEDKVSLNSNTETFVALKLHVENYRWAGVPFYIRTGKRMKKKSTEIIIQFKSIPKFLYSKEFDNLNSNLLVIGVQPREGIYLKFNTKKPGTENFIIPVEMDFCQTCQFESNTPEAYERLLFEVMNGDNTLFTSWDEVEYSWKFVDNISSQWGSEKLSLPNYESGSFGPKEADELLLRDNRHWWNL</sequence>
<evidence type="ECO:0000256" key="3">
    <source>
        <dbReference type="ARBA" id="ARBA00022526"/>
    </source>
</evidence>
<reference evidence="10 11" key="1">
    <citation type="submission" date="2021-01" db="EMBL/GenBank/DDBJ databases">
        <title>Genome public.</title>
        <authorList>
            <person name="Liu C."/>
            <person name="Sun Q."/>
        </authorList>
    </citation>
    <scope>NUCLEOTIDE SEQUENCE [LARGE SCALE GENOMIC DNA]</scope>
    <source>
        <strain evidence="10 11">YIM B02515</strain>
    </source>
</reference>
<dbReference type="Pfam" id="PF02781">
    <property type="entry name" value="G6PD_C"/>
    <property type="match status" value="1"/>
</dbReference>
<dbReference type="Proteomes" id="UP000632377">
    <property type="component" value="Unassembled WGS sequence"/>
</dbReference>
<feature type="domain" description="Glucose-6-phosphate dehydrogenase NAD-binding" evidence="8">
    <location>
        <begin position="12"/>
        <end position="194"/>
    </location>
</feature>
<evidence type="ECO:0000256" key="2">
    <source>
        <dbReference type="ARBA" id="ARBA00009975"/>
    </source>
</evidence>
<feature type="binding site" evidence="7">
    <location>
        <position position="186"/>
    </location>
    <ligand>
        <name>substrate</name>
    </ligand>
</feature>
<feature type="binding site" evidence="7">
    <location>
        <position position="353"/>
    </location>
    <ligand>
        <name>substrate</name>
    </ligand>
</feature>
<comment type="pathway">
    <text evidence="1 7">Carbohydrate degradation; pentose phosphate pathway; D-ribulose 5-phosphate from D-glucose 6-phosphate (oxidative stage): step 1/3.</text>
</comment>
<comment type="function">
    <text evidence="7">Catalyzes the oxidation of glucose 6-phosphate to 6-phosphogluconolactone.</text>
</comment>
<dbReference type="SUPFAM" id="SSF55347">
    <property type="entry name" value="Glyceraldehyde-3-phosphate dehydrogenase-like, C-terminal domain"/>
    <property type="match status" value="1"/>
</dbReference>
<feature type="binding site" evidence="7">
    <location>
        <position position="49"/>
    </location>
    <ligand>
        <name>NADP(+)</name>
        <dbReference type="ChEBI" id="CHEBI:58349"/>
    </ligand>
</feature>
<keyword evidence="6 7" id="KW-0119">Carbohydrate metabolism</keyword>
<feature type="domain" description="Glucose-6-phosphate dehydrogenase C-terminal" evidence="9">
    <location>
        <begin position="197"/>
        <end position="494"/>
    </location>
</feature>
<dbReference type="InterPro" id="IPR036291">
    <property type="entry name" value="NAD(P)-bd_dom_sf"/>
</dbReference>
<feature type="binding site" evidence="7">
    <location>
        <begin position="92"/>
        <end position="93"/>
    </location>
    <ligand>
        <name>NADP(+)</name>
        <dbReference type="ChEBI" id="CHEBI:58349"/>
    </ligand>
</feature>
<accession>A0ABS1T8D0</accession>
<evidence type="ECO:0000256" key="7">
    <source>
        <dbReference type="HAMAP-Rule" id="MF_00966"/>
    </source>
</evidence>
<dbReference type="GO" id="GO:0004345">
    <property type="term" value="F:glucose-6-phosphate dehydrogenase activity"/>
    <property type="evidence" value="ECO:0007669"/>
    <property type="project" value="UniProtKB-EC"/>
</dbReference>
<dbReference type="InterPro" id="IPR022675">
    <property type="entry name" value="G6P_DH_C"/>
</dbReference>
<proteinExistence type="inferred from homology"/>
<comment type="caution">
    <text evidence="7">Lacks conserved residue(s) required for the propagation of feature annotation.</text>
</comment>
<dbReference type="PRINTS" id="PR00079">
    <property type="entry name" value="G6PDHDRGNASE"/>
</dbReference>
<dbReference type="InterPro" id="IPR022674">
    <property type="entry name" value="G6P_DH_NAD-bd"/>
</dbReference>
<evidence type="ECO:0000313" key="11">
    <source>
        <dbReference type="Proteomes" id="UP000632377"/>
    </source>
</evidence>
<comment type="caution">
    <text evidence="10">The sequence shown here is derived from an EMBL/GenBank/DDBJ whole genome shotgun (WGS) entry which is preliminary data.</text>
</comment>
<gene>
    <name evidence="7" type="primary">zwf</name>
    <name evidence="10" type="ORF">JK636_06305</name>
</gene>
<feature type="binding site" evidence="7">
    <location>
        <position position="243"/>
    </location>
    <ligand>
        <name>substrate</name>
    </ligand>
</feature>
<dbReference type="HAMAP" id="MF_00966">
    <property type="entry name" value="G6PD"/>
    <property type="match status" value="1"/>
</dbReference>
<feature type="binding site" evidence="7">
    <location>
        <position position="190"/>
    </location>
    <ligand>
        <name>substrate</name>
    </ligand>
</feature>
<feature type="binding site" evidence="7">
    <location>
        <position position="348"/>
    </location>
    <ligand>
        <name>substrate</name>
    </ligand>
</feature>
<keyword evidence="4 7" id="KW-0521">NADP</keyword>
<comment type="catalytic activity">
    <reaction evidence="7">
        <text>D-glucose 6-phosphate + NADP(+) = 6-phospho-D-glucono-1,5-lactone + NADPH + H(+)</text>
        <dbReference type="Rhea" id="RHEA:15841"/>
        <dbReference type="ChEBI" id="CHEBI:15378"/>
        <dbReference type="ChEBI" id="CHEBI:57783"/>
        <dbReference type="ChEBI" id="CHEBI:57955"/>
        <dbReference type="ChEBI" id="CHEBI:58349"/>
        <dbReference type="ChEBI" id="CHEBI:61548"/>
        <dbReference type="EC" id="1.1.1.49"/>
    </reaction>
</comment>
<organism evidence="10 11">
    <name type="scientific">Clostridium rhizosphaerae</name>
    <dbReference type="NCBI Taxonomy" id="2803861"/>
    <lineage>
        <taxon>Bacteria</taxon>
        <taxon>Bacillati</taxon>
        <taxon>Bacillota</taxon>
        <taxon>Clostridia</taxon>
        <taxon>Eubacteriales</taxon>
        <taxon>Clostridiaceae</taxon>
        <taxon>Clostridium</taxon>
    </lineage>
</organism>
<dbReference type="SUPFAM" id="SSF51735">
    <property type="entry name" value="NAD(P)-binding Rossmann-fold domains"/>
    <property type="match status" value="1"/>
</dbReference>
<dbReference type="EC" id="1.1.1.49" evidence="7"/>
<dbReference type="NCBIfam" id="TIGR00871">
    <property type="entry name" value="zwf"/>
    <property type="match status" value="1"/>
</dbReference>
<dbReference type="PANTHER" id="PTHR23429">
    <property type="entry name" value="GLUCOSE-6-PHOSPHATE 1-DEHYDROGENASE G6PD"/>
    <property type="match status" value="1"/>
</dbReference>
<keyword evidence="3 7" id="KW-0313">Glucose metabolism</keyword>
<evidence type="ECO:0000256" key="6">
    <source>
        <dbReference type="ARBA" id="ARBA00023277"/>
    </source>
</evidence>
<comment type="similarity">
    <text evidence="2 7">Belongs to the glucose-6-phosphate dehydrogenase family.</text>
</comment>
<dbReference type="RefSeq" id="WP_202747961.1">
    <property type="nucleotide sequence ID" value="NZ_JAESWC010000002.1"/>
</dbReference>
<feature type="binding site" evidence="7">
    <location>
        <position position="224"/>
    </location>
    <ligand>
        <name>substrate</name>
    </ligand>
</feature>
<dbReference type="Gene3D" id="3.40.50.720">
    <property type="entry name" value="NAD(P)-binding Rossmann-like Domain"/>
    <property type="match status" value="1"/>
</dbReference>
<evidence type="ECO:0000256" key="1">
    <source>
        <dbReference type="ARBA" id="ARBA00004937"/>
    </source>
</evidence>
<dbReference type="PANTHER" id="PTHR23429:SF0">
    <property type="entry name" value="GLUCOSE-6-PHOSPHATE 1-DEHYDROGENASE"/>
    <property type="match status" value="1"/>
</dbReference>
<evidence type="ECO:0000313" key="10">
    <source>
        <dbReference type="EMBL" id="MBL4935367.1"/>
    </source>
</evidence>
<evidence type="ECO:0000259" key="9">
    <source>
        <dbReference type="Pfam" id="PF02781"/>
    </source>
</evidence>
<evidence type="ECO:0000256" key="5">
    <source>
        <dbReference type="ARBA" id="ARBA00023002"/>
    </source>
</evidence>
<evidence type="ECO:0000259" key="8">
    <source>
        <dbReference type="Pfam" id="PF00479"/>
    </source>
</evidence>
<dbReference type="InterPro" id="IPR019796">
    <property type="entry name" value="G6P_DH_AS"/>
</dbReference>